<dbReference type="KEGG" id="vbl:L21SP4_02184"/>
<evidence type="ECO:0000313" key="6">
    <source>
        <dbReference type="Proteomes" id="UP000035268"/>
    </source>
</evidence>
<protein>
    <submittedName>
        <fullName evidence="5">Peptide chain release factor 2</fullName>
    </submittedName>
</protein>
<proteinExistence type="inferred from homology"/>
<reference evidence="5 6" key="2">
    <citation type="journal article" date="2016" name="ISME J.">
        <title>Characterization of the first cultured representative of Verrucomicrobia subdivision 5 indicates the proposal of a novel phylum.</title>
        <authorList>
            <person name="Spring S."/>
            <person name="Bunk B."/>
            <person name="Sproer C."/>
            <person name="Schumann P."/>
            <person name="Rohde M."/>
            <person name="Tindall B.J."/>
            <person name="Klenk H.P."/>
        </authorList>
    </citation>
    <scope>NUCLEOTIDE SEQUENCE [LARGE SCALE GENOMIC DNA]</scope>
    <source>
        <strain evidence="5 6">L21-Fru-AB</strain>
    </source>
</reference>
<organism evidence="5 6">
    <name type="scientific">Kiritimatiella glycovorans</name>
    <dbReference type="NCBI Taxonomy" id="1307763"/>
    <lineage>
        <taxon>Bacteria</taxon>
        <taxon>Pseudomonadati</taxon>
        <taxon>Kiritimatiellota</taxon>
        <taxon>Kiritimatiellia</taxon>
        <taxon>Kiritimatiellales</taxon>
        <taxon>Kiritimatiellaceae</taxon>
        <taxon>Kiritimatiella</taxon>
    </lineage>
</organism>
<feature type="region of interest" description="Disordered" evidence="3">
    <location>
        <begin position="81"/>
        <end position="135"/>
    </location>
</feature>
<keyword evidence="2" id="KW-0809">Transit peptide</keyword>
<dbReference type="RefSeq" id="WP_052882647.1">
    <property type="nucleotide sequence ID" value="NZ_CP010904.1"/>
</dbReference>
<evidence type="ECO:0000256" key="3">
    <source>
        <dbReference type="SAM" id="MobiDB-lite"/>
    </source>
</evidence>
<gene>
    <name evidence="5" type="primary">prfB_1</name>
    <name evidence="5" type="ORF">L21SP4_02184</name>
</gene>
<evidence type="ECO:0000256" key="1">
    <source>
        <dbReference type="ARBA" id="ARBA00010835"/>
    </source>
</evidence>
<keyword evidence="6" id="KW-1185">Reference proteome</keyword>
<dbReference type="OrthoDB" id="9815709at2"/>
<reference evidence="6" key="1">
    <citation type="submission" date="2015-02" db="EMBL/GenBank/DDBJ databases">
        <title>Description and complete genome sequence of the first cultured representative of the subdivision 5 of the Verrucomicrobia phylum.</title>
        <authorList>
            <person name="Spring S."/>
            <person name="Bunk B."/>
            <person name="Sproer C."/>
            <person name="Klenk H.-P."/>
        </authorList>
    </citation>
    <scope>NUCLEOTIDE SEQUENCE [LARGE SCALE GENOMIC DNA]</scope>
    <source>
        <strain evidence="6">L21-Fru-AB</strain>
    </source>
</reference>
<dbReference type="AlphaFoldDB" id="A0A0G3EG38"/>
<dbReference type="InterPro" id="IPR000352">
    <property type="entry name" value="Pep_chain_release_fac_I"/>
</dbReference>
<dbReference type="SUPFAM" id="SSF75620">
    <property type="entry name" value="Release factor"/>
    <property type="match status" value="1"/>
</dbReference>
<dbReference type="PANTHER" id="PTHR46203">
    <property type="entry name" value="PROBABLE PEPTIDE CHAIN RELEASE FACTOR C12ORF65"/>
    <property type="match status" value="1"/>
</dbReference>
<sequence length="135" mass="16174">MIRPAKREALQREMTSLGIEESDLEESFIKGSGSGGQKINKTSSCVQLRHIPSGIEVRCQRSRSRADNRYFARRELCRKIEEQRKGEKSEKRREIEKIRRAKRRRSRRAKERMLQNKKHQAEKKRRRREGGEYFE</sequence>
<dbReference type="Proteomes" id="UP000035268">
    <property type="component" value="Chromosome"/>
</dbReference>
<feature type="region of interest" description="Disordered" evidence="3">
    <location>
        <begin position="1"/>
        <end position="41"/>
    </location>
</feature>
<dbReference type="PANTHER" id="PTHR46203:SF1">
    <property type="entry name" value="MITOCHONDRIAL TRANSLATION RELEASE FACTOR IN RESCUE"/>
    <property type="match status" value="1"/>
</dbReference>
<feature type="compositionally biased region" description="Basic and acidic residues" evidence="3">
    <location>
        <begin position="1"/>
        <end position="11"/>
    </location>
</feature>
<dbReference type="InterPro" id="IPR045853">
    <property type="entry name" value="Pep_chain_release_fac_I_sf"/>
</dbReference>
<feature type="compositionally biased region" description="Basic and acidic residues" evidence="3">
    <location>
        <begin position="81"/>
        <end position="98"/>
    </location>
</feature>
<comment type="similarity">
    <text evidence="1">Belongs to the prokaryotic/mitochondrial release factor family.</text>
</comment>
<dbReference type="Gene3D" id="3.30.160.20">
    <property type="match status" value="1"/>
</dbReference>
<dbReference type="EMBL" id="CP010904">
    <property type="protein sequence ID" value="AKJ65411.1"/>
    <property type="molecule type" value="Genomic_DNA"/>
</dbReference>
<dbReference type="GO" id="GO:0003747">
    <property type="term" value="F:translation release factor activity"/>
    <property type="evidence" value="ECO:0007669"/>
    <property type="project" value="InterPro"/>
</dbReference>
<accession>A0A0G3EG38</accession>
<name>A0A0G3EG38_9BACT</name>
<feature type="compositionally biased region" description="Basic residues" evidence="3">
    <location>
        <begin position="99"/>
        <end position="128"/>
    </location>
</feature>
<evidence type="ECO:0000256" key="2">
    <source>
        <dbReference type="ARBA" id="ARBA00022946"/>
    </source>
</evidence>
<evidence type="ECO:0000313" key="5">
    <source>
        <dbReference type="EMBL" id="AKJ65411.1"/>
    </source>
</evidence>
<feature type="domain" description="Prokaryotic-type class I peptide chain release factors" evidence="4">
    <location>
        <begin position="17"/>
        <end position="127"/>
    </location>
</feature>
<dbReference type="InterPro" id="IPR052405">
    <property type="entry name" value="Mito_Transl_Release_Factor"/>
</dbReference>
<dbReference type="Pfam" id="PF00472">
    <property type="entry name" value="RF-1"/>
    <property type="match status" value="1"/>
</dbReference>
<dbReference type="STRING" id="1307763.L21SP4_02184"/>
<evidence type="ECO:0000259" key="4">
    <source>
        <dbReference type="Pfam" id="PF00472"/>
    </source>
</evidence>